<dbReference type="AlphaFoldDB" id="A0A915AKG0"/>
<sequence length="47" mass="5220">ILSLSHSSEKAFSGIIFIFANMNMCSKDLILLELLGASENIQLFGRF</sequence>
<evidence type="ECO:0000313" key="2">
    <source>
        <dbReference type="WBParaSite" id="PgR008_g012_t04"/>
    </source>
</evidence>
<protein>
    <submittedName>
        <fullName evidence="2">Solute carrier organic anion transporter family member</fullName>
    </submittedName>
</protein>
<evidence type="ECO:0000313" key="1">
    <source>
        <dbReference type="Proteomes" id="UP000887569"/>
    </source>
</evidence>
<dbReference type="WBParaSite" id="PgR008_g012_t04">
    <property type="protein sequence ID" value="PgR008_g012_t04"/>
    <property type="gene ID" value="PgR008_g012"/>
</dbReference>
<keyword evidence="1" id="KW-1185">Reference proteome</keyword>
<reference evidence="2" key="1">
    <citation type="submission" date="2022-11" db="UniProtKB">
        <authorList>
            <consortium name="WormBaseParasite"/>
        </authorList>
    </citation>
    <scope>IDENTIFICATION</scope>
</reference>
<dbReference type="Proteomes" id="UP000887569">
    <property type="component" value="Unplaced"/>
</dbReference>
<accession>A0A915AKG0</accession>
<organism evidence="1 2">
    <name type="scientific">Parascaris univalens</name>
    <name type="common">Nematode worm</name>
    <dbReference type="NCBI Taxonomy" id="6257"/>
    <lineage>
        <taxon>Eukaryota</taxon>
        <taxon>Metazoa</taxon>
        <taxon>Ecdysozoa</taxon>
        <taxon>Nematoda</taxon>
        <taxon>Chromadorea</taxon>
        <taxon>Rhabditida</taxon>
        <taxon>Spirurina</taxon>
        <taxon>Ascaridomorpha</taxon>
        <taxon>Ascaridoidea</taxon>
        <taxon>Ascarididae</taxon>
        <taxon>Parascaris</taxon>
    </lineage>
</organism>
<name>A0A915AKG0_PARUN</name>
<proteinExistence type="predicted"/>